<organism evidence="2 3">
    <name type="scientific">Lysinibacillus contaminans</name>
    <dbReference type="NCBI Taxonomy" id="1293441"/>
    <lineage>
        <taxon>Bacteria</taxon>
        <taxon>Bacillati</taxon>
        <taxon>Bacillota</taxon>
        <taxon>Bacilli</taxon>
        <taxon>Bacillales</taxon>
        <taxon>Bacillaceae</taxon>
        <taxon>Lysinibacillus</taxon>
    </lineage>
</organism>
<proteinExistence type="predicted"/>
<name>A0ABR5K084_9BACI</name>
<evidence type="ECO:0000313" key="3">
    <source>
        <dbReference type="Proteomes" id="UP000050668"/>
    </source>
</evidence>
<feature type="chain" id="PRO_5046461587" description="Secreted protein" evidence="1">
    <location>
        <begin position="25"/>
        <end position="111"/>
    </location>
</feature>
<feature type="signal peptide" evidence="1">
    <location>
        <begin position="1"/>
        <end position="24"/>
    </location>
</feature>
<dbReference type="EMBL" id="LGRV01000003">
    <property type="protein sequence ID" value="KOS68328.1"/>
    <property type="molecule type" value="Genomic_DNA"/>
</dbReference>
<reference evidence="3" key="1">
    <citation type="submission" date="2015-07" db="EMBL/GenBank/DDBJ databases">
        <title>Fjat-14205 dsm 2895.</title>
        <authorList>
            <person name="Liu B."/>
            <person name="Wang J."/>
            <person name="Zhu Y."/>
            <person name="Liu G."/>
            <person name="Chen Q."/>
            <person name="Chen Z."/>
            <person name="Lan J."/>
            <person name="Che J."/>
            <person name="Ge C."/>
            <person name="Shi H."/>
            <person name="Pan Z."/>
            <person name="Liu X."/>
        </authorList>
    </citation>
    <scope>NUCLEOTIDE SEQUENCE [LARGE SCALE GENOMIC DNA]</scope>
    <source>
        <strain evidence="3">DSM 25560</strain>
    </source>
</reference>
<protein>
    <recommendedName>
        <fullName evidence="4">Secreted protein</fullName>
    </recommendedName>
</protein>
<accession>A0ABR5K084</accession>
<keyword evidence="3" id="KW-1185">Reference proteome</keyword>
<evidence type="ECO:0000256" key="1">
    <source>
        <dbReference type="SAM" id="SignalP"/>
    </source>
</evidence>
<gene>
    <name evidence="2" type="ORF">AEA09_07005</name>
</gene>
<keyword evidence="1" id="KW-0732">Signal</keyword>
<sequence length="111" mass="12100">MKKLLIGSALAVSLLVSGAGQSPASANSTGLNVGGLQGMDLETALLAVQSQRANLLEDQLKDQIDSMSNSQQMDMLRLQNLSNKRNEAFDVMTNFVKKMQENRSSIIENMR</sequence>
<evidence type="ECO:0000313" key="2">
    <source>
        <dbReference type="EMBL" id="KOS68328.1"/>
    </source>
</evidence>
<evidence type="ECO:0008006" key="4">
    <source>
        <dbReference type="Google" id="ProtNLM"/>
    </source>
</evidence>
<dbReference type="Proteomes" id="UP000050668">
    <property type="component" value="Unassembled WGS sequence"/>
</dbReference>
<comment type="caution">
    <text evidence="2">The sequence shown here is derived from an EMBL/GenBank/DDBJ whole genome shotgun (WGS) entry which is preliminary data.</text>
</comment>